<evidence type="ECO:0000313" key="2">
    <source>
        <dbReference type="EMBL" id="MRG94704.1"/>
    </source>
</evidence>
<protein>
    <recommendedName>
        <fullName evidence="4">Glycerate kinase</fullName>
    </recommendedName>
</protein>
<evidence type="ECO:0000313" key="3">
    <source>
        <dbReference type="Proteomes" id="UP000440224"/>
    </source>
</evidence>
<sequence length="127" mass="12904">MTTKTHRPLLFADANGGALAALGAAVARALGHADALGATTSEPQPLPADVTAALAEIGLEAPAIVKLDEALATPHTVVWLGDGAAPVADAKALSCKLLAEGAGELERMAMARITRDRIERFVETGLG</sequence>
<evidence type="ECO:0008006" key="4">
    <source>
        <dbReference type="Google" id="ProtNLM"/>
    </source>
</evidence>
<feature type="signal peptide" evidence="1">
    <location>
        <begin position="1"/>
        <end position="20"/>
    </location>
</feature>
<dbReference type="Proteomes" id="UP000440224">
    <property type="component" value="Unassembled WGS sequence"/>
</dbReference>
<dbReference type="OrthoDB" id="9856656at2"/>
<dbReference type="AlphaFoldDB" id="A0A6N7PX88"/>
<keyword evidence="1" id="KW-0732">Signal</keyword>
<organism evidence="2 3">
    <name type="scientific">Polyangium spumosum</name>
    <dbReference type="NCBI Taxonomy" id="889282"/>
    <lineage>
        <taxon>Bacteria</taxon>
        <taxon>Pseudomonadati</taxon>
        <taxon>Myxococcota</taxon>
        <taxon>Polyangia</taxon>
        <taxon>Polyangiales</taxon>
        <taxon>Polyangiaceae</taxon>
        <taxon>Polyangium</taxon>
    </lineage>
</organism>
<proteinExistence type="predicted"/>
<keyword evidence="3" id="KW-1185">Reference proteome</keyword>
<evidence type="ECO:0000256" key="1">
    <source>
        <dbReference type="SAM" id="SignalP"/>
    </source>
</evidence>
<reference evidence="2 3" key="1">
    <citation type="submission" date="2019-10" db="EMBL/GenBank/DDBJ databases">
        <title>A soil myxobacterium in the family Polyangiaceae.</title>
        <authorList>
            <person name="Li Y."/>
            <person name="Wang J."/>
        </authorList>
    </citation>
    <scope>NUCLEOTIDE SEQUENCE [LARGE SCALE GENOMIC DNA]</scope>
    <source>
        <strain evidence="2 3">DSM 14734</strain>
    </source>
</reference>
<accession>A0A6N7PX88</accession>
<gene>
    <name evidence="2" type="ORF">GF068_22690</name>
</gene>
<comment type="caution">
    <text evidence="2">The sequence shown here is derived from an EMBL/GenBank/DDBJ whole genome shotgun (WGS) entry which is preliminary data.</text>
</comment>
<dbReference type="EMBL" id="WJIE01000006">
    <property type="protein sequence ID" value="MRG94704.1"/>
    <property type="molecule type" value="Genomic_DNA"/>
</dbReference>
<dbReference type="RefSeq" id="WP_153821527.1">
    <property type="nucleotide sequence ID" value="NZ_WJIE01000006.1"/>
</dbReference>
<name>A0A6N7PX88_9BACT</name>
<feature type="chain" id="PRO_5027001295" description="Glycerate kinase" evidence="1">
    <location>
        <begin position="21"/>
        <end position="127"/>
    </location>
</feature>